<evidence type="ECO:0000259" key="5">
    <source>
        <dbReference type="Pfam" id="PF01248"/>
    </source>
</evidence>
<dbReference type="PRINTS" id="PR00972">
    <property type="entry name" value="RIBSOMALS12E"/>
</dbReference>
<dbReference type="InterPro" id="IPR000530">
    <property type="entry name" value="Ribosomal_eS12"/>
</dbReference>
<keyword evidence="6" id="KW-1185">Reference proteome</keyword>
<dbReference type="InParanoid" id="A0A6I9RHQ7"/>
<dbReference type="InterPro" id="IPR004038">
    <property type="entry name" value="Ribosomal_eL8/eL30/eS12/Gad45"/>
</dbReference>
<dbReference type="OrthoDB" id="10249311at2759"/>
<dbReference type="GO" id="GO:0003735">
    <property type="term" value="F:structural constituent of ribosome"/>
    <property type="evidence" value="ECO:0007669"/>
    <property type="project" value="InterPro"/>
</dbReference>
<evidence type="ECO:0000313" key="7">
    <source>
        <dbReference type="RefSeq" id="XP_010926959.2"/>
    </source>
</evidence>
<name>A0A6I9RHQ7_ELAGV</name>
<keyword evidence="2 4" id="KW-0689">Ribosomal protein</keyword>
<organism evidence="6 7">
    <name type="scientific">Elaeis guineensis var. tenera</name>
    <name type="common">Oil palm</name>
    <dbReference type="NCBI Taxonomy" id="51953"/>
    <lineage>
        <taxon>Eukaryota</taxon>
        <taxon>Viridiplantae</taxon>
        <taxon>Streptophyta</taxon>
        <taxon>Embryophyta</taxon>
        <taxon>Tracheophyta</taxon>
        <taxon>Spermatophyta</taxon>
        <taxon>Magnoliopsida</taxon>
        <taxon>Liliopsida</taxon>
        <taxon>Arecaceae</taxon>
        <taxon>Arecoideae</taxon>
        <taxon>Cocoseae</taxon>
        <taxon>Elaeidinae</taxon>
        <taxon>Elaeis</taxon>
    </lineage>
</organism>
<accession>A0A6I9RHQ7</accession>
<dbReference type="SUPFAM" id="SSF55315">
    <property type="entry name" value="L30e-like"/>
    <property type="match status" value="1"/>
</dbReference>
<proteinExistence type="inferred from homology"/>
<dbReference type="Pfam" id="PF01248">
    <property type="entry name" value="Ribosomal_L7Ae"/>
    <property type="match status" value="1"/>
</dbReference>
<comment type="similarity">
    <text evidence="1 4">Belongs to the eukaryotic ribosomal protein eS12 family.</text>
</comment>
<dbReference type="GO" id="GO:0006412">
    <property type="term" value="P:translation"/>
    <property type="evidence" value="ECO:0007669"/>
    <property type="project" value="InterPro"/>
</dbReference>
<evidence type="ECO:0000256" key="4">
    <source>
        <dbReference type="RuleBase" id="RU000670"/>
    </source>
</evidence>
<feature type="domain" description="Ribosomal protein eL8/eL30/eS12/Gadd45" evidence="5">
    <location>
        <begin position="16"/>
        <end position="112"/>
    </location>
</feature>
<dbReference type="Gene3D" id="3.30.1330.30">
    <property type="match status" value="1"/>
</dbReference>
<evidence type="ECO:0000256" key="2">
    <source>
        <dbReference type="ARBA" id="ARBA00022980"/>
    </source>
</evidence>
<dbReference type="PANTHER" id="PTHR11843">
    <property type="entry name" value="40S RIBOSOMAL PROTEIN S12"/>
    <property type="match status" value="1"/>
</dbReference>
<evidence type="ECO:0000256" key="3">
    <source>
        <dbReference type="ARBA" id="ARBA00023274"/>
    </source>
</evidence>
<dbReference type="GO" id="GO:1990904">
    <property type="term" value="C:ribonucleoprotein complex"/>
    <property type="evidence" value="ECO:0007669"/>
    <property type="project" value="UniProtKB-KW"/>
</dbReference>
<evidence type="ECO:0000256" key="1">
    <source>
        <dbReference type="ARBA" id="ARBA00005824"/>
    </source>
</evidence>
<dbReference type="GO" id="GO:0005840">
    <property type="term" value="C:ribosome"/>
    <property type="evidence" value="ECO:0007669"/>
    <property type="project" value="UniProtKB-KW"/>
</dbReference>
<protein>
    <recommendedName>
        <fullName evidence="4">40S ribosomal protein S12</fullName>
    </recommendedName>
</protein>
<evidence type="ECO:0000313" key="6">
    <source>
        <dbReference type="Proteomes" id="UP000504607"/>
    </source>
</evidence>
<gene>
    <name evidence="7" type="primary">LOC105049100</name>
</gene>
<dbReference type="Proteomes" id="UP000504607">
    <property type="component" value="Chromosome 7"/>
</dbReference>
<keyword evidence="3 4" id="KW-0687">Ribonucleoprotein</keyword>
<dbReference type="AlphaFoldDB" id="A0A6I9RHQ7"/>
<sequence length="133" mass="14577">MPLYSALGEPMDLMTAIQLVMKKSLAHDGFIRGLPRPLKSMLHSCILAEDCNQPDCTKLVKALCADHNVHLVTVSSAKKPSAHGQCCGEWKALCKIDSEGKARKVVGCSCVVVKDYDEESEGLYVVQEYVKSH</sequence>
<dbReference type="InterPro" id="IPR029064">
    <property type="entry name" value="Ribosomal_eL30-like_sf"/>
</dbReference>
<dbReference type="RefSeq" id="XP_010926959.2">
    <property type="nucleotide sequence ID" value="XM_010928657.3"/>
</dbReference>
<reference evidence="7" key="1">
    <citation type="submission" date="2025-08" db="UniProtKB">
        <authorList>
            <consortium name="RefSeq"/>
        </authorList>
    </citation>
    <scope>IDENTIFICATION</scope>
</reference>